<sequence length="290" mass="31062">MSERTDQPRAVIVASSHVVRGSLGNRAVVFAFETLGFTVWALPTVTLPWHEGRREATRIVPAPGDWEKLVDDLIAAPWLGEIGAVLTGFLGSAEQAVQLSRLVRAVKEKNHRATYLCDPVLGDDGEIYVEEAIAEAIRDHLLPLADIATPNRTELEWLAGAPVPDIEHTIAAALDLGPRMVLTTSAPVAHEGSTGNLLLTPTEVLLAEHRRISSAPHGTGDLTAALFLARLSEGMAPAKALQATTASVFDLVARTASREADELTLATDRHSLVEPMGMVQLRKLAHPGGE</sequence>
<comment type="caution">
    <text evidence="7">The sequence shown here is derived from an EMBL/GenBank/DDBJ whole genome shotgun (WGS) entry which is preliminary data.</text>
</comment>
<keyword evidence="2 7" id="KW-0808">Transferase</keyword>
<dbReference type="SUPFAM" id="SSF53613">
    <property type="entry name" value="Ribokinase-like"/>
    <property type="match status" value="1"/>
</dbReference>
<reference evidence="7 8" key="1">
    <citation type="submission" date="2022-06" db="EMBL/GenBank/DDBJ databases">
        <title>Mesorhizobium sp. strain RP14 Genome sequencing and assembly.</title>
        <authorList>
            <person name="Kim I."/>
        </authorList>
    </citation>
    <scope>NUCLEOTIDE SEQUENCE [LARGE SCALE GENOMIC DNA]</scope>
    <source>
        <strain evidence="8">RP14(2022)</strain>
    </source>
</reference>
<proteinExistence type="predicted"/>
<dbReference type="InterPro" id="IPR013749">
    <property type="entry name" value="PM/HMP-P_kinase-1"/>
</dbReference>
<dbReference type="EC" id="2.7.1.35" evidence="1"/>
<accession>A0ABT1C958</accession>
<dbReference type="NCBIfam" id="TIGR00687">
    <property type="entry name" value="pyridox_kin"/>
    <property type="match status" value="1"/>
</dbReference>
<evidence type="ECO:0000256" key="5">
    <source>
        <dbReference type="ARBA" id="ARBA00022840"/>
    </source>
</evidence>
<dbReference type="CDD" id="cd01173">
    <property type="entry name" value="pyridoxal_pyridoxamine_kinase"/>
    <property type="match status" value="1"/>
</dbReference>
<dbReference type="GO" id="GO:0008478">
    <property type="term" value="F:pyridoxal kinase activity"/>
    <property type="evidence" value="ECO:0007669"/>
    <property type="project" value="UniProtKB-EC"/>
</dbReference>
<dbReference type="Gene3D" id="3.40.1190.20">
    <property type="match status" value="1"/>
</dbReference>
<dbReference type="InterPro" id="IPR004625">
    <property type="entry name" value="PyrdxlKinase"/>
</dbReference>
<keyword evidence="8" id="KW-1185">Reference proteome</keyword>
<dbReference type="NCBIfam" id="NF004398">
    <property type="entry name" value="PRK05756.1"/>
    <property type="match status" value="1"/>
</dbReference>
<dbReference type="Proteomes" id="UP001205906">
    <property type="component" value="Unassembled WGS sequence"/>
</dbReference>
<dbReference type="RefSeq" id="WP_252820530.1">
    <property type="nucleotide sequence ID" value="NZ_JAMXQS010000007.1"/>
</dbReference>
<keyword evidence="4 7" id="KW-0418">Kinase</keyword>
<evidence type="ECO:0000256" key="2">
    <source>
        <dbReference type="ARBA" id="ARBA00022679"/>
    </source>
</evidence>
<gene>
    <name evidence="7" type="primary">pdxY</name>
    <name evidence="7" type="ORF">NGM99_15595</name>
</gene>
<name>A0ABT1C958_9HYPH</name>
<evidence type="ECO:0000259" key="6">
    <source>
        <dbReference type="Pfam" id="PF08543"/>
    </source>
</evidence>
<keyword evidence="3" id="KW-0547">Nucleotide-binding</keyword>
<evidence type="ECO:0000313" key="7">
    <source>
        <dbReference type="EMBL" id="MCO6051208.1"/>
    </source>
</evidence>
<evidence type="ECO:0000256" key="4">
    <source>
        <dbReference type="ARBA" id="ARBA00022777"/>
    </source>
</evidence>
<evidence type="ECO:0000256" key="3">
    <source>
        <dbReference type="ARBA" id="ARBA00022741"/>
    </source>
</evidence>
<dbReference type="PANTHER" id="PTHR10534">
    <property type="entry name" value="PYRIDOXAL KINASE"/>
    <property type="match status" value="1"/>
</dbReference>
<dbReference type="EMBL" id="JAMXQS010000007">
    <property type="protein sequence ID" value="MCO6051208.1"/>
    <property type="molecule type" value="Genomic_DNA"/>
</dbReference>
<dbReference type="Pfam" id="PF08543">
    <property type="entry name" value="Phos_pyr_kin"/>
    <property type="match status" value="1"/>
</dbReference>
<keyword evidence="5" id="KW-0067">ATP-binding</keyword>
<evidence type="ECO:0000313" key="8">
    <source>
        <dbReference type="Proteomes" id="UP001205906"/>
    </source>
</evidence>
<protein>
    <recommendedName>
        <fullName evidence="1">pyridoxal kinase</fullName>
        <ecNumber evidence="1">2.7.1.35</ecNumber>
    </recommendedName>
</protein>
<evidence type="ECO:0000256" key="1">
    <source>
        <dbReference type="ARBA" id="ARBA00012104"/>
    </source>
</evidence>
<dbReference type="PANTHER" id="PTHR10534:SF2">
    <property type="entry name" value="PYRIDOXAL KINASE"/>
    <property type="match status" value="1"/>
</dbReference>
<organism evidence="7 8">
    <name type="scientific">Mesorhizobium liriopis</name>
    <dbReference type="NCBI Taxonomy" id="2953882"/>
    <lineage>
        <taxon>Bacteria</taxon>
        <taxon>Pseudomonadati</taxon>
        <taxon>Pseudomonadota</taxon>
        <taxon>Alphaproteobacteria</taxon>
        <taxon>Hyphomicrobiales</taxon>
        <taxon>Phyllobacteriaceae</taxon>
        <taxon>Mesorhizobium</taxon>
    </lineage>
</organism>
<feature type="domain" description="Pyridoxamine kinase/Phosphomethylpyrimidine kinase" evidence="6">
    <location>
        <begin position="81"/>
        <end position="248"/>
    </location>
</feature>
<dbReference type="InterPro" id="IPR029056">
    <property type="entry name" value="Ribokinase-like"/>
</dbReference>